<evidence type="ECO:0000256" key="3">
    <source>
        <dbReference type="ARBA" id="ARBA00022515"/>
    </source>
</evidence>
<dbReference type="VEuPathDB" id="TrichDB:TRFO_07859"/>
<comment type="cofactor">
    <cofactor evidence="1">
        <name>[4Fe-4S] cluster</name>
        <dbReference type="ChEBI" id="CHEBI:49883"/>
    </cofactor>
</comment>
<dbReference type="GO" id="GO:0051539">
    <property type="term" value="F:4 iron, 4 sulfur cluster binding"/>
    <property type="evidence" value="ECO:0007669"/>
    <property type="project" value="UniProtKB-KW"/>
</dbReference>
<keyword evidence="5" id="KW-0479">Metal-binding</keyword>
<evidence type="ECO:0000256" key="4">
    <source>
        <dbReference type="ARBA" id="ARBA00022705"/>
    </source>
</evidence>
<dbReference type="Pfam" id="PF04104">
    <property type="entry name" value="DNA_primase_lrg"/>
    <property type="match status" value="1"/>
</dbReference>
<keyword evidence="3" id="KW-0639">Primosome</keyword>
<evidence type="ECO:0000256" key="7">
    <source>
        <dbReference type="ARBA" id="ARBA00023014"/>
    </source>
</evidence>
<dbReference type="Proteomes" id="UP000179807">
    <property type="component" value="Unassembled WGS sequence"/>
</dbReference>
<gene>
    <name evidence="9" type="ORF">TRFO_07859</name>
</gene>
<dbReference type="AlphaFoldDB" id="A0A1J4JQ53"/>
<dbReference type="GO" id="GO:0046872">
    <property type="term" value="F:metal ion binding"/>
    <property type="evidence" value="ECO:0007669"/>
    <property type="project" value="UniProtKB-KW"/>
</dbReference>
<dbReference type="Pfam" id="PF26466">
    <property type="entry name" value="DNA_primase_lrg_N"/>
    <property type="match status" value="1"/>
</dbReference>
<dbReference type="InterPro" id="IPR007238">
    <property type="entry name" value="DNA_primase_lsu_euk/arc"/>
</dbReference>
<dbReference type="Gene3D" id="1.20.930.80">
    <property type="match status" value="1"/>
</dbReference>
<dbReference type="GO" id="GO:0005658">
    <property type="term" value="C:alpha DNA polymerase:primase complex"/>
    <property type="evidence" value="ECO:0007669"/>
    <property type="project" value="TreeGrafter"/>
</dbReference>
<dbReference type="EMBL" id="MLAK01000949">
    <property type="protein sequence ID" value="OHT00544.1"/>
    <property type="molecule type" value="Genomic_DNA"/>
</dbReference>
<dbReference type="RefSeq" id="XP_068353680.1">
    <property type="nucleotide sequence ID" value="XM_068493948.1"/>
</dbReference>
<evidence type="ECO:0000313" key="9">
    <source>
        <dbReference type="EMBL" id="OHT00544.1"/>
    </source>
</evidence>
<keyword evidence="4" id="KW-0235">DNA replication</keyword>
<evidence type="ECO:0000256" key="5">
    <source>
        <dbReference type="ARBA" id="ARBA00022723"/>
    </source>
</evidence>
<keyword evidence="10" id="KW-1185">Reference proteome</keyword>
<evidence type="ECO:0000256" key="2">
    <source>
        <dbReference type="ARBA" id="ARBA00022485"/>
    </source>
</evidence>
<feature type="domain" description="DNA primase large subunit C-terminal" evidence="8">
    <location>
        <begin position="250"/>
        <end position="412"/>
    </location>
</feature>
<organism evidence="9 10">
    <name type="scientific">Tritrichomonas foetus</name>
    <dbReference type="NCBI Taxonomy" id="1144522"/>
    <lineage>
        <taxon>Eukaryota</taxon>
        <taxon>Metamonada</taxon>
        <taxon>Parabasalia</taxon>
        <taxon>Tritrichomonadida</taxon>
        <taxon>Tritrichomonadidae</taxon>
        <taxon>Tritrichomonas</taxon>
    </lineage>
</organism>
<dbReference type="PANTHER" id="PTHR10537:SF3">
    <property type="entry name" value="DNA PRIMASE LARGE SUBUNIT"/>
    <property type="match status" value="1"/>
</dbReference>
<dbReference type="GO" id="GO:0006269">
    <property type="term" value="P:DNA replication, synthesis of primer"/>
    <property type="evidence" value="ECO:0007669"/>
    <property type="project" value="UniProtKB-KW"/>
</dbReference>
<comment type="caution">
    <text evidence="9">The sequence shown here is derived from an EMBL/GenBank/DDBJ whole genome shotgun (WGS) entry which is preliminary data.</text>
</comment>
<name>A0A1J4JQ53_9EUKA</name>
<proteinExistence type="predicted"/>
<dbReference type="InterPro" id="IPR058560">
    <property type="entry name" value="DNA_primase_C"/>
</dbReference>
<protein>
    <submittedName>
        <fullName evidence="9">Eukaryotic-type DNA primase, large subunit family protein</fullName>
    </submittedName>
</protein>
<reference evidence="9" key="1">
    <citation type="submission" date="2016-10" db="EMBL/GenBank/DDBJ databases">
        <authorList>
            <person name="Benchimol M."/>
            <person name="Almeida L.G."/>
            <person name="Vasconcelos A.T."/>
            <person name="Perreira-Neves A."/>
            <person name="Rosa I.A."/>
            <person name="Tasca T."/>
            <person name="Bogo M.R."/>
            <person name="de Souza W."/>
        </authorList>
    </citation>
    <scope>NUCLEOTIDE SEQUENCE [LARGE SCALE GENOMIC DNA]</scope>
    <source>
        <strain evidence="9">K</strain>
    </source>
</reference>
<evidence type="ECO:0000259" key="8">
    <source>
        <dbReference type="Pfam" id="PF04104"/>
    </source>
</evidence>
<evidence type="ECO:0000256" key="1">
    <source>
        <dbReference type="ARBA" id="ARBA00001966"/>
    </source>
</evidence>
<accession>A0A1J4JQ53</accession>
<keyword evidence="6" id="KW-0408">Iron</keyword>
<evidence type="ECO:0000256" key="6">
    <source>
        <dbReference type="ARBA" id="ARBA00023004"/>
    </source>
</evidence>
<sequence>MKQIKDYISSHSTSFSFDKTIPTGSDYIPTYSHTPKIELQYSDILSFAIRRMKFHDRLNYMMKNEDLTYNKLRSIGIEFCIPFIRLYHNEIEILTDQISFYSLLMVVIGNNDMKDKFIEREKLLMYQRFRVSNQSIIEINKKFMPDSNLRNKLISSYQSNENGGVFRLEFETAFRFFNLTSLKLENGYAILTTNNVYEIAVYYFGQWLEKIITKFSSKTKFPAIESIAHEFNIIAKKDKKPLLTLENIEEVYKRSFPPCMFRIYESLKRSGILTFKAHLELVLFLKGCGLDYYSQLEFWKIAKNPNLVNLKSAFRIDDKGKDYSPHSCVTMATREFPRNVYQAQGCPFRYMARSELKIFAKKMNRGLMFAELEQVAEKVPDHPQIACRLFFDLVHKENTFPRSGISHPVEFFNHSEKRIRSKESHK</sequence>
<dbReference type="PANTHER" id="PTHR10537">
    <property type="entry name" value="DNA PRIMASE LARGE SUBUNIT"/>
    <property type="match status" value="1"/>
</dbReference>
<dbReference type="GO" id="GO:0006270">
    <property type="term" value="P:DNA replication initiation"/>
    <property type="evidence" value="ECO:0007669"/>
    <property type="project" value="TreeGrafter"/>
</dbReference>
<keyword evidence="2" id="KW-0004">4Fe-4S</keyword>
<dbReference type="GeneID" id="94828652"/>
<evidence type="ECO:0000313" key="10">
    <source>
        <dbReference type="Proteomes" id="UP000179807"/>
    </source>
</evidence>
<dbReference type="OrthoDB" id="421393at2759"/>
<keyword evidence="7" id="KW-0411">Iron-sulfur</keyword>